<protein>
    <recommendedName>
        <fullName evidence="9">Large ribosomal subunit protein uL2</fullName>
    </recommendedName>
    <alternativeName>
        <fullName evidence="10">60S ribosomal protein L8</fullName>
    </alternativeName>
</protein>
<evidence type="ECO:0000256" key="5">
    <source>
        <dbReference type="ARBA" id="ARBA00022980"/>
    </source>
</evidence>
<feature type="transmembrane region" description="Helical" evidence="11">
    <location>
        <begin position="260"/>
        <end position="284"/>
    </location>
</feature>
<proteinExistence type="inferred from homology"/>
<dbReference type="InterPro" id="IPR014726">
    <property type="entry name" value="Ribosomal_uL2_dom3"/>
</dbReference>
<evidence type="ECO:0000256" key="9">
    <source>
        <dbReference type="ARBA" id="ARBA00035242"/>
    </source>
</evidence>
<keyword evidence="4" id="KW-0694">RNA-binding</keyword>
<dbReference type="InterPro" id="IPR036259">
    <property type="entry name" value="MFS_trans_sf"/>
</dbReference>
<dbReference type="InterPro" id="IPR022666">
    <property type="entry name" value="Ribosomal_uL2_RNA-bd_dom"/>
</dbReference>
<evidence type="ECO:0000256" key="3">
    <source>
        <dbReference type="ARBA" id="ARBA00022692"/>
    </source>
</evidence>
<dbReference type="GO" id="GO:0019843">
    <property type="term" value="F:rRNA binding"/>
    <property type="evidence" value="ECO:0007669"/>
    <property type="project" value="UniProtKB-KW"/>
</dbReference>
<feature type="transmembrane region" description="Helical" evidence="11">
    <location>
        <begin position="296"/>
        <end position="318"/>
    </location>
</feature>
<comment type="similarity">
    <text evidence="2">Belongs to the universal ribosomal protein uL2 family.</text>
</comment>
<dbReference type="SMART" id="SM01382">
    <property type="entry name" value="Ribosomal_L2_C"/>
    <property type="match status" value="1"/>
</dbReference>
<comment type="caution">
    <text evidence="14">The sequence shown here is derived from an EMBL/GenBank/DDBJ whole genome shotgun (WGS) entry which is preliminary data.</text>
</comment>
<dbReference type="InterPro" id="IPR012340">
    <property type="entry name" value="NA-bd_OB-fold"/>
</dbReference>
<dbReference type="InterPro" id="IPR008991">
    <property type="entry name" value="Translation_prot_SH3-like_sf"/>
</dbReference>
<dbReference type="Proteomes" id="UP000275408">
    <property type="component" value="Unassembled WGS sequence"/>
</dbReference>
<dbReference type="Gene3D" id="2.40.50.140">
    <property type="entry name" value="Nucleic acid-binding proteins"/>
    <property type="match status" value="1"/>
</dbReference>
<dbReference type="Gene3D" id="2.30.30.30">
    <property type="match status" value="1"/>
</dbReference>
<dbReference type="GO" id="GO:0003735">
    <property type="term" value="F:structural constituent of ribosome"/>
    <property type="evidence" value="ECO:0007669"/>
    <property type="project" value="InterPro"/>
</dbReference>
<dbReference type="Pfam" id="PF03947">
    <property type="entry name" value="Ribosomal_L2_C"/>
    <property type="match status" value="1"/>
</dbReference>
<evidence type="ECO:0000256" key="6">
    <source>
        <dbReference type="ARBA" id="ARBA00022989"/>
    </source>
</evidence>
<evidence type="ECO:0000256" key="4">
    <source>
        <dbReference type="ARBA" id="ARBA00022730"/>
    </source>
</evidence>
<dbReference type="SUPFAM" id="SSF50104">
    <property type="entry name" value="Translation proteins SH3-like domain"/>
    <property type="match status" value="1"/>
</dbReference>
<dbReference type="Gene3D" id="1.20.1250.20">
    <property type="entry name" value="MFS general substrate transporter like domains"/>
    <property type="match status" value="1"/>
</dbReference>
<organism evidence="14 15">
    <name type="scientific">Pocillopora damicornis</name>
    <name type="common">Cauliflower coral</name>
    <name type="synonym">Millepora damicornis</name>
    <dbReference type="NCBI Taxonomy" id="46731"/>
    <lineage>
        <taxon>Eukaryota</taxon>
        <taxon>Metazoa</taxon>
        <taxon>Cnidaria</taxon>
        <taxon>Anthozoa</taxon>
        <taxon>Hexacorallia</taxon>
        <taxon>Scleractinia</taxon>
        <taxon>Astrocoeniina</taxon>
        <taxon>Pocilloporidae</taxon>
        <taxon>Pocillopora</taxon>
    </lineage>
</organism>
<evidence type="ECO:0000256" key="1">
    <source>
        <dbReference type="ARBA" id="ARBA00004370"/>
    </source>
</evidence>
<dbReference type="OrthoDB" id="10267824at2759"/>
<evidence type="ECO:0000256" key="8">
    <source>
        <dbReference type="ARBA" id="ARBA00023274"/>
    </source>
</evidence>
<sequence length="498" mass="55396">YNLICNRAFIGANVQAVFGAGMLLGSFIFGAVSDNFGRRKYSMGRVIRGQRKGAGSIFKSHTKHRKGAAKLRSLDYSERNGYLKGVVKEIIHDPGRGAPLAIVSFRDPYRYKQRKEVFIATEGMYTGQFVYCGKKATLQIGNCLPIGAMPEGTIVCNVEEKSGDRGKLARTSGNYATVVSHNQETRRTRVKLPSGVKKVYPSANRAMVGIVAGGGRIDKPMLKAGRAYHKYKAKRNCWPRVRGVAMNTLLRLGASFAKSLVLFAVLRFCTAACLTGFFAAHYVYILELVGPTYHTMASNCCGFFWAAGYGAIALMGYYIRDWRTLLLVSSCPPALFLLLWLIIPESGRWLLVRGRVDEAGQVVKKFAKKNSIMSDYLNRALAKCSRGEILARTRKIRHSPLDLLRTPRMRKRTLILDSLVLLSTGKMQPGGNSRAHKKNTTFTPRPVPDTTHALVVNLIYYGFLFYVSDLPGSPYLNMIIIYVVIDTPGIFLCWVTVQ</sequence>
<evidence type="ECO:0000256" key="10">
    <source>
        <dbReference type="ARBA" id="ARBA00035350"/>
    </source>
</evidence>
<feature type="transmembrane region" description="Helical" evidence="11">
    <location>
        <begin position="479"/>
        <end position="497"/>
    </location>
</feature>
<keyword evidence="7 11" id="KW-0472">Membrane</keyword>
<feature type="transmembrane region" description="Helical" evidence="11">
    <location>
        <begin position="12"/>
        <end position="32"/>
    </location>
</feature>
<dbReference type="FunFam" id="2.30.30.30:FF:000006">
    <property type="entry name" value="60S ribosomal protein L8"/>
    <property type="match status" value="1"/>
</dbReference>
<dbReference type="FunFam" id="2.40.50.140:FF:000020">
    <property type="entry name" value="60S ribosomal protein L2"/>
    <property type="match status" value="1"/>
</dbReference>
<dbReference type="GO" id="GO:0022857">
    <property type="term" value="F:transmembrane transporter activity"/>
    <property type="evidence" value="ECO:0007669"/>
    <property type="project" value="InterPro"/>
</dbReference>
<dbReference type="Pfam" id="PF00083">
    <property type="entry name" value="Sugar_tr"/>
    <property type="match status" value="1"/>
</dbReference>
<gene>
    <name evidence="14" type="ORF">pdam_00003459</name>
</gene>
<dbReference type="Pfam" id="PF00181">
    <property type="entry name" value="Ribosomal_L2_N"/>
    <property type="match status" value="1"/>
</dbReference>
<keyword evidence="3 11" id="KW-0812">Transmembrane</keyword>
<keyword evidence="6 11" id="KW-1133">Transmembrane helix</keyword>
<dbReference type="InterPro" id="IPR022669">
    <property type="entry name" value="Ribosomal_uL2_C"/>
</dbReference>
<comment type="subcellular location">
    <subcellularLocation>
        <location evidence="1">Membrane</location>
    </subcellularLocation>
</comment>
<evidence type="ECO:0000259" key="12">
    <source>
        <dbReference type="SMART" id="SM01382"/>
    </source>
</evidence>
<dbReference type="SMART" id="SM01383">
    <property type="entry name" value="Ribosomal_L2"/>
    <property type="match status" value="1"/>
</dbReference>
<dbReference type="GO" id="GO:0016020">
    <property type="term" value="C:membrane"/>
    <property type="evidence" value="ECO:0007669"/>
    <property type="project" value="UniProtKB-SubCell"/>
</dbReference>
<feature type="domain" description="Large ribosomal subunit protein uL2 RNA-binding" evidence="13">
    <location>
        <begin position="53"/>
        <end position="132"/>
    </location>
</feature>
<evidence type="ECO:0000256" key="7">
    <source>
        <dbReference type="ARBA" id="ARBA00023136"/>
    </source>
</evidence>
<feature type="domain" description="Large ribosomal subunit protein uL2 C-terminal" evidence="12">
    <location>
        <begin position="138"/>
        <end position="255"/>
    </location>
</feature>
<evidence type="ECO:0000259" key="13">
    <source>
        <dbReference type="SMART" id="SM01383"/>
    </source>
</evidence>
<dbReference type="InterPro" id="IPR002171">
    <property type="entry name" value="Ribosomal_uL2"/>
</dbReference>
<dbReference type="GO" id="GO:0022625">
    <property type="term" value="C:cytosolic large ribosomal subunit"/>
    <property type="evidence" value="ECO:0007669"/>
    <property type="project" value="TreeGrafter"/>
</dbReference>
<dbReference type="AlphaFoldDB" id="A0A3M6V4P7"/>
<keyword evidence="5" id="KW-0689">Ribosomal protein</keyword>
<name>A0A3M6V4P7_POCDA</name>
<feature type="transmembrane region" description="Helical" evidence="11">
    <location>
        <begin position="325"/>
        <end position="343"/>
    </location>
</feature>
<dbReference type="GO" id="GO:0002181">
    <property type="term" value="P:cytoplasmic translation"/>
    <property type="evidence" value="ECO:0007669"/>
    <property type="project" value="TreeGrafter"/>
</dbReference>
<keyword evidence="15" id="KW-1185">Reference proteome</keyword>
<reference evidence="14 15" key="1">
    <citation type="journal article" date="2018" name="Sci. Rep.">
        <title>Comparative analysis of the Pocillopora damicornis genome highlights role of immune system in coral evolution.</title>
        <authorList>
            <person name="Cunning R."/>
            <person name="Bay R.A."/>
            <person name="Gillette P."/>
            <person name="Baker A.C."/>
            <person name="Traylor-Knowles N."/>
        </authorList>
    </citation>
    <scope>NUCLEOTIDE SEQUENCE [LARGE SCALE GENOMIC DNA]</scope>
    <source>
        <strain evidence="14">RSMAS</strain>
        <tissue evidence="14">Whole animal</tissue>
    </source>
</reference>
<dbReference type="Gene3D" id="4.10.950.10">
    <property type="entry name" value="Ribosomal protein L2, domain 3"/>
    <property type="match status" value="1"/>
</dbReference>
<feature type="non-terminal residue" evidence="14">
    <location>
        <position position="1"/>
    </location>
</feature>
<evidence type="ECO:0000313" key="15">
    <source>
        <dbReference type="Proteomes" id="UP000275408"/>
    </source>
</evidence>
<keyword evidence="8" id="KW-0687">Ribonucleoprotein</keyword>
<evidence type="ECO:0000313" key="14">
    <source>
        <dbReference type="EMBL" id="RMX60943.1"/>
    </source>
</evidence>
<evidence type="ECO:0000256" key="11">
    <source>
        <dbReference type="SAM" id="Phobius"/>
    </source>
</evidence>
<dbReference type="SUPFAM" id="SSF50249">
    <property type="entry name" value="Nucleic acid-binding proteins"/>
    <property type="match status" value="1"/>
</dbReference>
<dbReference type="PANTHER" id="PTHR13691:SF16">
    <property type="entry name" value="LARGE RIBOSOMAL SUBUNIT PROTEIN UL2"/>
    <property type="match status" value="1"/>
</dbReference>
<dbReference type="EMBL" id="RCHS01000098">
    <property type="protein sequence ID" value="RMX60943.1"/>
    <property type="molecule type" value="Genomic_DNA"/>
</dbReference>
<dbReference type="InterPro" id="IPR005828">
    <property type="entry name" value="MFS_sugar_transport-like"/>
</dbReference>
<accession>A0A3M6V4P7</accession>
<dbReference type="PANTHER" id="PTHR13691">
    <property type="entry name" value="RIBOSOMAL PROTEIN L2"/>
    <property type="match status" value="1"/>
</dbReference>
<feature type="non-terminal residue" evidence="14">
    <location>
        <position position="498"/>
    </location>
</feature>
<evidence type="ECO:0000256" key="2">
    <source>
        <dbReference type="ARBA" id="ARBA00005636"/>
    </source>
</evidence>
<dbReference type="InterPro" id="IPR014722">
    <property type="entry name" value="Rib_uL2_dom2"/>
</dbReference>
<dbReference type="SUPFAM" id="SSF103473">
    <property type="entry name" value="MFS general substrate transporter"/>
    <property type="match status" value="1"/>
</dbReference>
<dbReference type="STRING" id="46731.A0A3M6V4P7"/>
<keyword evidence="4" id="KW-0699">rRNA-binding</keyword>